<proteinExistence type="predicted"/>
<dbReference type="EMBL" id="PGGW01000038">
    <property type="protein sequence ID" value="PJE98009.1"/>
    <property type="molecule type" value="Genomic_DNA"/>
</dbReference>
<keyword evidence="4" id="KW-0808">Transferase</keyword>
<evidence type="ECO:0000256" key="4">
    <source>
        <dbReference type="ARBA" id="ARBA00022679"/>
    </source>
</evidence>
<keyword evidence="7" id="KW-0812">Transmembrane</keyword>
<feature type="transmembrane region" description="Helical" evidence="7">
    <location>
        <begin position="333"/>
        <end position="353"/>
    </location>
</feature>
<feature type="compositionally biased region" description="Polar residues" evidence="6">
    <location>
        <begin position="766"/>
        <end position="778"/>
    </location>
</feature>
<keyword evidence="5" id="KW-0418">Kinase</keyword>
<dbReference type="PANTHER" id="PTHR45436">
    <property type="entry name" value="SENSOR HISTIDINE KINASE YKOH"/>
    <property type="match status" value="1"/>
</dbReference>
<dbReference type="InterPro" id="IPR013587">
    <property type="entry name" value="Nitrate/nitrite_sensing"/>
</dbReference>
<evidence type="ECO:0000256" key="3">
    <source>
        <dbReference type="ARBA" id="ARBA00022553"/>
    </source>
</evidence>
<keyword evidence="3" id="KW-0597">Phosphoprotein</keyword>
<keyword evidence="7" id="KW-0472">Membrane</keyword>
<keyword evidence="11" id="KW-1185">Reference proteome</keyword>
<dbReference type="EC" id="2.7.13.3" evidence="2"/>
<dbReference type="SUPFAM" id="SSF55874">
    <property type="entry name" value="ATPase domain of HSP90 chaperone/DNA topoisomerase II/histidine kinase"/>
    <property type="match status" value="1"/>
</dbReference>
<sequence>MAPRVTVPGRQRRRTKKGSSRLESLRTALLILAVVPSVALAALWTVSTVQLGTTWQNRDTQHTIANRAAYPATDVLLALQMERGISAFALNDPGAGRPALEKQRKRTDRAVRTFESLSDIEISDTYPQTRDGLTEIRGKLGELGEIRAAMDGGDATQQQVYERFNGLTAAGLRFFESLGQTEDLELTVLSGPLNNLSRAQEMLSRQDALLARDPDEFGPAEYDQFVELVSVQRYLVEQGYEPHLRDSEAAAYRKMVDGDAWQAVAGMQDALLRSSGSSASTVLEDGGAARWQQASAQVHEQLGRLSGIRVEFVWAAGDASMESLLNRLVTTSAVGLGAVVVVVLLSLWLTSLLRRRVLALRDEALELEQKLPGIVERLRRGENIDVDAEVSEVSHGDDDLGRLGQALNTARRSAIETAVRETEQHRGFERLLQRIARRTQLLIGLQLKKLDEMERRHEDPEVLEGLFDLDHLTARLRRYEENLVILGGGQPQRRWRRPVRALNILRAALGEVRDYRRIHIEVEGQPWLSERAVGPTVHILAELMENATTFSKPPTPVEVRAGLVGRGLAVEIEDRGLGMEPEEYERINRLMAEPPRMDIMSRVDDVRLGLYVVARLAHGLGVDVELRPSVFGGTRAIVLIPAELIADGPGPDGAGSEETGQTPLRGVPDPVRETPAELPARSRGQAMGTVISVPAPRDEARPGTRPRSSGDPSPDAAAHPLPKRVRRASLAAELREPEQPSGSTPQEETGPHPQPARSGAAIGAFQRQSRAAHRQSSPDGHPPTGGSTPGRNQNATEDPR</sequence>
<dbReference type="SMART" id="SM00387">
    <property type="entry name" value="HATPase_c"/>
    <property type="match status" value="1"/>
</dbReference>
<feature type="domain" description="Histidine kinase/HSP90-like ATPase" evidence="8">
    <location>
        <begin position="531"/>
        <end position="644"/>
    </location>
</feature>
<dbReference type="GO" id="GO:0000160">
    <property type="term" value="P:phosphorelay signal transduction system"/>
    <property type="evidence" value="ECO:0007669"/>
    <property type="project" value="TreeGrafter"/>
</dbReference>
<evidence type="ECO:0000313" key="9">
    <source>
        <dbReference type="EMBL" id="PJE98009.1"/>
    </source>
</evidence>
<dbReference type="GO" id="GO:0005886">
    <property type="term" value="C:plasma membrane"/>
    <property type="evidence" value="ECO:0007669"/>
    <property type="project" value="TreeGrafter"/>
</dbReference>
<dbReference type="RefSeq" id="WP_100200297.1">
    <property type="nucleotide sequence ID" value="NZ_PGGW01000008.1"/>
</dbReference>
<gene>
    <name evidence="10" type="ORF">CUT44_01835</name>
    <name evidence="9" type="ORF">CUT44_10095</name>
</gene>
<dbReference type="Proteomes" id="UP000230407">
    <property type="component" value="Unassembled WGS sequence"/>
</dbReference>
<feature type="region of interest" description="Disordered" evidence="6">
    <location>
        <begin position="648"/>
        <end position="800"/>
    </location>
</feature>
<evidence type="ECO:0000256" key="2">
    <source>
        <dbReference type="ARBA" id="ARBA00012438"/>
    </source>
</evidence>
<dbReference type="Gene3D" id="3.30.565.10">
    <property type="entry name" value="Histidine kinase-like ATPase, C-terminal domain"/>
    <property type="match status" value="1"/>
</dbReference>
<dbReference type="AlphaFoldDB" id="A0A2M8MC76"/>
<comment type="catalytic activity">
    <reaction evidence="1">
        <text>ATP + protein L-histidine = ADP + protein N-phospho-L-histidine.</text>
        <dbReference type="EC" id="2.7.13.3"/>
    </reaction>
</comment>
<dbReference type="GO" id="GO:0004673">
    <property type="term" value="F:protein histidine kinase activity"/>
    <property type="evidence" value="ECO:0007669"/>
    <property type="project" value="UniProtKB-EC"/>
</dbReference>
<keyword evidence="7" id="KW-1133">Transmembrane helix</keyword>
<evidence type="ECO:0000256" key="5">
    <source>
        <dbReference type="ARBA" id="ARBA00022777"/>
    </source>
</evidence>
<dbReference type="Pfam" id="PF02518">
    <property type="entry name" value="HATPase_c"/>
    <property type="match status" value="1"/>
</dbReference>
<evidence type="ECO:0000259" key="8">
    <source>
        <dbReference type="SMART" id="SM00387"/>
    </source>
</evidence>
<name>A0A2M8MC76_9ACTN</name>
<dbReference type="PANTHER" id="PTHR45436:SF5">
    <property type="entry name" value="SENSOR HISTIDINE KINASE TRCS"/>
    <property type="match status" value="1"/>
</dbReference>
<dbReference type="InterPro" id="IPR036890">
    <property type="entry name" value="HATPase_C_sf"/>
</dbReference>
<organism evidence="10 11">
    <name type="scientific">Streptomyces carminius</name>
    <dbReference type="NCBI Taxonomy" id="2665496"/>
    <lineage>
        <taxon>Bacteria</taxon>
        <taxon>Bacillati</taxon>
        <taxon>Actinomycetota</taxon>
        <taxon>Actinomycetes</taxon>
        <taxon>Kitasatosporales</taxon>
        <taxon>Streptomycetaceae</taxon>
        <taxon>Streptomyces</taxon>
    </lineage>
</organism>
<protein>
    <recommendedName>
        <fullName evidence="2">histidine kinase</fullName>
        <ecNumber evidence="2">2.7.13.3</ecNumber>
    </recommendedName>
</protein>
<evidence type="ECO:0000256" key="1">
    <source>
        <dbReference type="ARBA" id="ARBA00000085"/>
    </source>
</evidence>
<dbReference type="EMBL" id="PGGW01000008">
    <property type="protein sequence ID" value="PJF01835.1"/>
    <property type="molecule type" value="Genomic_DNA"/>
</dbReference>
<evidence type="ECO:0000256" key="7">
    <source>
        <dbReference type="SAM" id="Phobius"/>
    </source>
</evidence>
<evidence type="ECO:0000313" key="11">
    <source>
        <dbReference type="Proteomes" id="UP000230407"/>
    </source>
</evidence>
<dbReference type="Pfam" id="PF08376">
    <property type="entry name" value="NIT"/>
    <property type="match status" value="1"/>
</dbReference>
<comment type="caution">
    <text evidence="10">The sequence shown here is derived from an EMBL/GenBank/DDBJ whole genome shotgun (WGS) entry which is preliminary data.</text>
</comment>
<dbReference type="InterPro" id="IPR003594">
    <property type="entry name" value="HATPase_dom"/>
</dbReference>
<feature type="compositionally biased region" description="Polar residues" evidence="6">
    <location>
        <begin position="785"/>
        <end position="800"/>
    </location>
</feature>
<reference evidence="10 11" key="1">
    <citation type="submission" date="2017-11" db="EMBL/GenBank/DDBJ databases">
        <title>Streptomyces carmine sp. nov., a novel actinomycete isolated from Sophora alopecuroides in Xinjiang, China.</title>
        <authorList>
            <person name="Wang Y."/>
            <person name="Luo X."/>
            <person name="Wan C."/>
            <person name="Zhang L."/>
        </authorList>
    </citation>
    <scope>NUCLEOTIDE SEQUENCE [LARGE SCALE GENOMIC DNA]</scope>
    <source>
        <strain evidence="10 11">TRM SA0054</strain>
    </source>
</reference>
<evidence type="ECO:0000256" key="6">
    <source>
        <dbReference type="SAM" id="MobiDB-lite"/>
    </source>
</evidence>
<dbReference type="InterPro" id="IPR050428">
    <property type="entry name" value="TCS_sensor_his_kinase"/>
</dbReference>
<accession>A0A2M8MC76</accession>
<evidence type="ECO:0000313" key="10">
    <source>
        <dbReference type="EMBL" id="PJF01835.1"/>
    </source>
</evidence>